<reference evidence="2" key="1">
    <citation type="submission" date="2014-10" db="EMBL/GenBank/DDBJ databases">
        <authorList>
            <person name="King R."/>
        </authorList>
    </citation>
    <scope>NUCLEOTIDE SEQUENCE [LARGE SCALE GENOMIC DNA]</scope>
    <source>
        <strain evidence="2">A3/5</strain>
    </source>
</reference>
<proteinExistence type="predicted"/>
<dbReference type="AlphaFoldDB" id="A0A2L2TU41"/>
<dbReference type="EMBL" id="LN649229">
    <property type="protein sequence ID" value="CEI67626.1"/>
    <property type="molecule type" value="Genomic_DNA"/>
</dbReference>
<dbReference type="Proteomes" id="UP000245910">
    <property type="component" value="Chromosome I"/>
</dbReference>
<evidence type="ECO:0000313" key="2">
    <source>
        <dbReference type="Proteomes" id="UP000245910"/>
    </source>
</evidence>
<accession>A0A2L2TU41</accession>
<organism evidence="1 2">
    <name type="scientific">Fusarium venenatum</name>
    <dbReference type="NCBI Taxonomy" id="56646"/>
    <lineage>
        <taxon>Eukaryota</taxon>
        <taxon>Fungi</taxon>
        <taxon>Dikarya</taxon>
        <taxon>Ascomycota</taxon>
        <taxon>Pezizomycotina</taxon>
        <taxon>Sordariomycetes</taxon>
        <taxon>Hypocreomycetidae</taxon>
        <taxon>Hypocreales</taxon>
        <taxon>Nectriaceae</taxon>
        <taxon>Fusarium</taxon>
    </lineage>
</organism>
<evidence type="ECO:0000313" key="1">
    <source>
        <dbReference type="EMBL" id="CEI67626.1"/>
    </source>
</evidence>
<protein>
    <submittedName>
        <fullName evidence="1">Uncharacterized protein</fullName>
    </submittedName>
</protein>
<keyword evidence="2" id="KW-1185">Reference proteome</keyword>
<name>A0A2L2TU41_9HYPO</name>
<sequence length="112" mass="12596">MSEGHFTRSQVSANRCLRQGADSARDTIRDIFTNAALANGSSNVQQTEIDLYRKIETYDATLPVVLKPSLMDVDFFAETEVGWVHAVFRIEYRVLKGAGPKKKSLYKSLEII</sequence>